<dbReference type="Proteomes" id="UP000063434">
    <property type="component" value="Unassembled WGS sequence"/>
</dbReference>
<protein>
    <submittedName>
        <fullName evidence="1">Uncharacterized protein</fullName>
    </submittedName>
</protein>
<evidence type="ECO:0000313" key="2">
    <source>
        <dbReference type="Proteomes" id="UP000063434"/>
    </source>
</evidence>
<organism evidence="1 2">
    <name type="scientific">Pseudomonas fluorescens</name>
    <dbReference type="NCBI Taxonomy" id="294"/>
    <lineage>
        <taxon>Bacteria</taxon>
        <taxon>Pseudomonadati</taxon>
        <taxon>Pseudomonadota</taxon>
        <taxon>Gammaproteobacteria</taxon>
        <taxon>Pseudomonadales</taxon>
        <taxon>Pseudomonadaceae</taxon>
        <taxon>Pseudomonas</taxon>
    </lineage>
</organism>
<evidence type="ECO:0000313" key="1">
    <source>
        <dbReference type="EMBL" id="KWV71603.1"/>
    </source>
</evidence>
<reference evidence="1 2" key="1">
    <citation type="submission" date="2015-05" db="EMBL/GenBank/DDBJ databases">
        <title>A genomic and transcriptomic approach to investigate the blue pigment phenotype in Pseudomonas fluorescens.</title>
        <authorList>
            <person name="Andreani N.A."/>
            <person name="Cardazzo B."/>
        </authorList>
    </citation>
    <scope>NUCLEOTIDE SEQUENCE [LARGE SCALE GENOMIC DNA]</scope>
    <source>
        <strain evidence="1 2">Ps_40</strain>
    </source>
</reference>
<accession>A0A109KLU1</accession>
<comment type="caution">
    <text evidence="1">The sequence shown here is derived from an EMBL/GenBank/DDBJ whole genome shotgun (WGS) entry which is preliminary data.</text>
</comment>
<proteinExistence type="predicted"/>
<dbReference type="EMBL" id="LCYC01000059">
    <property type="protein sequence ID" value="KWV71603.1"/>
    <property type="molecule type" value="Genomic_DNA"/>
</dbReference>
<dbReference type="AlphaFoldDB" id="A0A109KLU1"/>
<gene>
    <name evidence="1" type="ORF">PFL603g_04902</name>
</gene>
<sequence>MLTRLRSTSRETWACSSDALAITKLRSLIRLMDAVICSSEAPAARAISRVVWLRWLLCCMDCTASPVPFWMPATIFSISWVDCAVRWARARTSSATTAKPRPASPARAASIAALSASRLVCSAIARITSNTLPISRPWAARPSIIAEVFCTSWVMVWIAPTVSITRSRPSRAAWLDCPDASEVETALRATSSTAAVISLTAVAAWSISLFCCCRPREASSVTALNSSAAEASCVAEPAMCWMVWRRLACMVDSALSNRAGSSLPSSSMVLLRLPAAMVSATSTALRSGVTMLRVSNQASSTVSNAATTETATTPVIAPS</sequence>
<name>A0A109KLU1_PSEFL</name>